<organism evidence="17 18">
    <name type="scientific">Penicillium chermesinum</name>
    <dbReference type="NCBI Taxonomy" id="63820"/>
    <lineage>
        <taxon>Eukaryota</taxon>
        <taxon>Fungi</taxon>
        <taxon>Dikarya</taxon>
        <taxon>Ascomycota</taxon>
        <taxon>Pezizomycotina</taxon>
        <taxon>Eurotiomycetes</taxon>
        <taxon>Eurotiomycetidae</taxon>
        <taxon>Eurotiales</taxon>
        <taxon>Aspergillaceae</taxon>
        <taxon>Penicillium</taxon>
    </lineage>
</organism>
<evidence type="ECO:0000256" key="3">
    <source>
        <dbReference type="ARBA" id="ARBA00004666"/>
    </source>
</evidence>
<gene>
    <name evidence="17" type="ORF">N7468_006822</name>
</gene>
<reference evidence="17" key="1">
    <citation type="submission" date="2022-11" db="EMBL/GenBank/DDBJ databases">
        <authorList>
            <person name="Petersen C."/>
        </authorList>
    </citation>
    <scope>NUCLEOTIDE SEQUENCE</scope>
    <source>
        <strain evidence="17">IBT 19713</strain>
    </source>
</reference>
<dbReference type="PRINTS" id="PR00714">
    <property type="entry name" value="MAN6PISMRASE"/>
</dbReference>
<protein>
    <recommendedName>
        <fullName evidence="6">Mannose-6-phosphate isomerase</fullName>
        <ecNumber evidence="5">5.3.1.8</ecNumber>
    </recommendedName>
    <alternativeName>
        <fullName evidence="10">Phosphohexomutase</fullName>
    </alternativeName>
    <alternativeName>
        <fullName evidence="11">Phosphomannose isomerase</fullName>
    </alternativeName>
</protein>
<evidence type="ECO:0000313" key="18">
    <source>
        <dbReference type="Proteomes" id="UP001150941"/>
    </source>
</evidence>
<evidence type="ECO:0000256" key="4">
    <source>
        <dbReference type="ARBA" id="ARBA00010772"/>
    </source>
</evidence>
<comment type="cofactor">
    <cofactor evidence="12">
        <name>Zn(2+)</name>
        <dbReference type="ChEBI" id="CHEBI:29105"/>
    </cofactor>
    <text evidence="12">Binds 1 zinc ion per subunit.</text>
</comment>
<comment type="caution">
    <text evidence="17">The sequence shown here is derived from an EMBL/GenBank/DDBJ whole genome shotgun (WGS) entry which is preliminary data.</text>
</comment>
<dbReference type="InterPro" id="IPR001250">
    <property type="entry name" value="Man6P_Isoase-1"/>
</dbReference>
<dbReference type="PANTHER" id="PTHR10309">
    <property type="entry name" value="MANNOSE-6-PHOSPHATE ISOMERASE"/>
    <property type="match status" value="1"/>
</dbReference>
<evidence type="ECO:0000256" key="6">
    <source>
        <dbReference type="ARBA" id="ARBA00018236"/>
    </source>
</evidence>
<evidence type="ECO:0000256" key="11">
    <source>
        <dbReference type="ARBA" id="ARBA00030762"/>
    </source>
</evidence>
<dbReference type="SUPFAM" id="SSF51182">
    <property type="entry name" value="RmlC-like cupins"/>
    <property type="match status" value="1"/>
</dbReference>
<dbReference type="InterPro" id="IPR016305">
    <property type="entry name" value="Mannose-6-P_Isomerase"/>
</dbReference>
<evidence type="ECO:0000256" key="2">
    <source>
        <dbReference type="ARBA" id="ARBA00002564"/>
    </source>
</evidence>
<evidence type="ECO:0000256" key="7">
    <source>
        <dbReference type="ARBA" id="ARBA00022723"/>
    </source>
</evidence>
<dbReference type="PIRSF" id="PIRSF001480">
    <property type="entry name" value="Mannose-6-phosphate_isomerase"/>
    <property type="match status" value="1"/>
</dbReference>
<proteinExistence type="inferred from homology"/>
<dbReference type="Pfam" id="PF01238">
    <property type="entry name" value="PMI_typeI_C"/>
    <property type="match status" value="1"/>
</dbReference>
<dbReference type="InterPro" id="IPR011051">
    <property type="entry name" value="RmlC_Cupin_sf"/>
</dbReference>
<dbReference type="GO" id="GO:0005975">
    <property type="term" value="P:carbohydrate metabolic process"/>
    <property type="evidence" value="ECO:0007669"/>
    <property type="project" value="InterPro"/>
</dbReference>
<evidence type="ECO:0000259" key="15">
    <source>
        <dbReference type="Pfam" id="PF01238"/>
    </source>
</evidence>
<evidence type="ECO:0000256" key="9">
    <source>
        <dbReference type="ARBA" id="ARBA00023235"/>
    </source>
</evidence>
<evidence type="ECO:0000256" key="5">
    <source>
        <dbReference type="ARBA" id="ARBA00011956"/>
    </source>
</evidence>
<dbReference type="OrthoDB" id="6605218at2759"/>
<keyword evidence="9" id="KW-0413">Isomerase</keyword>
<keyword evidence="8 12" id="KW-0862">Zinc</keyword>
<dbReference type="RefSeq" id="XP_058329008.1">
    <property type="nucleotide sequence ID" value="XM_058476118.1"/>
</dbReference>
<dbReference type="AlphaFoldDB" id="A0A9W9NSX8"/>
<dbReference type="NCBIfam" id="TIGR00218">
    <property type="entry name" value="manA"/>
    <property type="match status" value="1"/>
</dbReference>
<dbReference type="Proteomes" id="UP001150941">
    <property type="component" value="Unassembled WGS sequence"/>
</dbReference>
<feature type="region of interest" description="Disordered" evidence="14">
    <location>
        <begin position="1"/>
        <end position="20"/>
    </location>
</feature>
<dbReference type="Pfam" id="PF20511">
    <property type="entry name" value="PMI_typeI_cat"/>
    <property type="match status" value="1"/>
</dbReference>
<dbReference type="EMBL" id="JAPQKS010000005">
    <property type="protein sequence ID" value="KAJ5225597.1"/>
    <property type="molecule type" value="Genomic_DNA"/>
</dbReference>
<feature type="domain" description="Phosphomannose isomerase type I C-terminal" evidence="15">
    <location>
        <begin position="317"/>
        <end position="357"/>
    </location>
</feature>
<evidence type="ECO:0000256" key="8">
    <source>
        <dbReference type="ARBA" id="ARBA00022833"/>
    </source>
</evidence>
<evidence type="ECO:0000256" key="12">
    <source>
        <dbReference type="PIRSR" id="PIRSR001480-2"/>
    </source>
</evidence>
<feature type="domain" description="Phosphomannose isomerase type I catalytic" evidence="16">
    <location>
        <begin position="6"/>
        <end position="145"/>
    </location>
</feature>
<evidence type="ECO:0000256" key="13">
    <source>
        <dbReference type="RuleBase" id="RU004189"/>
    </source>
</evidence>
<name>A0A9W9NSX8_9EURO</name>
<keyword evidence="18" id="KW-1185">Reference proteome</keyword>
<dbReference type="InterPro" id="IPR014710">
    <property type="entry name" value="RmlC-like_jellyroll"/>
</dbReference>
<feature type="binding site" evidence="12">
    <location>
        <position position="251"/>
    </location>
    <ligand>
        <name>Zn(2+)</name>
        <dbReference type="ChEBI" id="CHEBI:29105"/>
    </ligand>
</feature>
<reference evidence="17" key="2">
    <citation type="journal article" date="2023" name="IMA Fungus">
        <title>Comparative genomic study of the Penicillium genus elucidates a diverse pangenome and 15 lateral gene transfer events.</title>
        <authorList>
            <person name="Petersen C."/>
            <person name="Sorensen T."/>
            <person name="Nielsen M.R."/>
            <person name="Sondergaard T.E."/>
            <person name="Sorensen J.L."/>
            <person name="Fitzpatrick D.A."/>
            <person name="Frisvad J.C."/>
            <person name="Nielsen K.L."/>
        </authorList>
    </citation>
    <scope>NUCLEOTIDE SEQUENCE</scope>
    <source>
        <strain evidence="17">IBT 19713</strain>
    </source>
</reference>
<dbReference type="GeneID" id="83203421"/>
<dbReference type="GO" id="GO:0004476">
    <property type="term" value="F:mannose-6-phosphate isomerase activity"/>
    <property type="evidence" value="ECO:0007669"/>
    <property type="project" value="UniProtKB-EC"/>
</dbReference>
<evidence type="ECO:0000256" key="1">
    <source>
        <dbReference type="ARBA" id="ARBA00000757"/>
    </source>
</evidence>
<comment type="function">
    <text evidence="2">Involved in the synthesis of the GDP-mannose and dolichol-phosphate-mannose required for a number of critical mannosyl transfer reactions.</text>
</comment>
<dbReference type="CDD" id="cd07011">
    <property type="entry name" value="cupin_PMI_type_I_N"/>
    <property type="match status" value="1"/>
</dbReference>
<sequence>MSLTFNGQHDPWGKPGKESLAGRLWSKMPGATGLKDSETYSEMWMGTYPTLPSRLASNGELLLDHLKKNPHLVGDAVKEKFGLDIPFLPKVLSFQKALPLQIHPDKALAERLHEKNPEEFGDSNHKPEIAIALSRFESFVGFKPLEELSEIVQLKPLQPFAPGQKLNDKSLRDLCKTMLELSPEKVSELVKQLQQLPKSDLGKYDFIPGLLSRLNEQYSQFDNGNLVAVLFMNYMILEPGEALCVPADSMHAYLSGDILECMARSDNVLNVGFCPRSARDNVELFSEALTFKPHQPKDAYLPPKSVPIGVNGKTKAYMPPFSEFNVLSLDLAAGQTETHIPLQAPSILIVTQGSGELRNTKKNERIEISEGNVFFVGPDAELSFSTSDGLTIYRSCATF</sequence>
<accession>A0A9W9NSX8</accession>
<feature type="binding site" evidence="12">
    <location>
        <position position="103"/>
    </location>
    <ligand>
        <name>Zn(2+)</name>
        <dbReference type="ChEBI" id="CHEBI:29105"/>
    </ligand>
</feature>
<feature type="binding site" evidence="12">
    <location>
        <position position="128"/>
    </location>
    <ligand>
        <name>Zn(2+)</name>
        <dbReference type="ChEBI" id="CHEBI:29105"/>
    </ligand>
</feature>
<dbReference type="InterPro" id="IPR046456">
    <property type="entry name" value="PMI_typeI_C"/>
</dbReference>
<dbReference type="GO" id="GO:0009298">
    <property type="term" value="P:GDP-mannose biosynthetic process"/>
    <property type="evidence" value="ECO:0007669"/>
    <property type="project" value="InterPro"/>
</dbReference>
<evidence type="ECO:0000256" key="14">
    <source>
        <dbReference type="SAM" id="MobiDB-lite"/>
    </source>
</evidence>
<evidence type="ECO:0000313" key="17">
    <source>
        <dbReference type="EMBL" id="KAJ5225597.1"/>
    </source>
</evidence>
<dbReference type="InterPro" id="IPR046457">
    <property type="entry name" value="PMI_typeI_cat"/>
</dbReference>
<dbReference type="EC" id="5.3.1.8" evidence="5"/>
<dbReference type="Gene3D" id="1.10.441.10">
    <property type="entry name" value="Phosphomannose Isomerase, domain 2"/>
    <property type="match status" value="1"/>
</dbReference>
<comment type="pathway">
    <text evidence="3">Nucleotide-sugar biosynthesis; GDP-alpha-D-mannose biosynthesis; alpha-D-mannose 1-phosphate from D-fructose 6-phosphate: step 1/2.</text>
</comment>
<dbReference type="PANTHER" id="PTHR10309:SF4">
    <property type="entry name" value="MANNOSE-6-PHOSPHATE ISOMERASE"/>
    <property type="match status" value="1"/>
</dbReference>
<dbReference type="GO" id="GO:0008270">
    <property type="term" value="F:zinc ion binding"/>
    <property type="evidence" value="ECO:0007669"/>
    <property type="project" value="InterPro"/>
</dbReference>
<comment type="catalytic activity">
    <reaction evidence="1">
        <text>D-mannose 6-phosphate = D-fructose 6-phosphate</text>
        <dbReference type="Rhea" id="RHEA:12356"/>
        <dbReference type="ChEBI" id="CHEBI:58735"/>
        <dbReference type="ChEBI" id="CHEBI:61527"/>
        <dbReference type="EC" id="5.3.1.8"/>
    </reaction>
</comment>
<evidence type="ECO:0000259" key="16">
    <source>
        <dbReference type="Pfam" id="PF20511"/>
    </source>
</evidence>
<dbReference type="FunFam" id="2.60.120.10:FF:000044">
    <property type="entry name" value="Mannose-6-phosphate isomerase"/>
    <property type="match status" value="1"/>
</dbReference>
<keyword evidence="7 12" id="KW-0479">Metal-binding</keyword>
<dbReference type="GO" id="GO:0005829">
    <property type="term" value="C:cytosol"/>
    <property type="evidence" value="ECO:0007669"/>
    <property type="project" value="TreeGrafter"/>
</dbReference>
<comment type="similarity">
    <text evidence="4 13">Belongs to the mannose-6-phosphate isomerase type 1 family.</text>
</comment>
<feature type="binding site" evidence="12">
    <location>
        <position position="101"/>
    </location>
    <ligand>
        <name>Zn(2+)</name>
        <dbReference type="ChEBI" id="CHEBI:29105"/>
    </ligand>
</feature>
<dbReference type="Gene3D" id="2.60.120.10">
    <property type="entry name" value="Jelly Rolls"/>
    <property type="match status" value="2"/>
</dbReference>
<evidence type="ECO:0000256" key="10">
    <source>
        <dbReference type="ARBA" id="ARBA00029741"/>
    </source>
</evidence>